<dbReference type="PROSITE" id="PS00028">
    <property type="entry name" value="ZINC_FINGER_C2H2_1"/>
    <property type="match status" value="1"/>
</dbReference>
<feature type="chain" id="PRO_5043141252" evidence="3">
    <location>
        <begin position="18"/>
        <end position="367"/>
    </location>
</feature>
<dbReference type="SUPFAM" id="SSF57667">
    <property type="entry name" value="beta-beta-alpha zinc fingers"/>
    <property type="match status" value="1"/>
</dbReference>
<dbReference type="PROSITE" id="PS50157">
    <property type="entry name" value="ZINC_FINGER_C2H2_2"/>
    <property type="match status" value="1"/>
</dbReference>
<dbReference type="SMART" id="SM00355">
    <property type="entry name" value="ZnF_C2H2"/>
    <property type="match status" value="2"/>
</dbReference>
<feature type="region of interest" description="Disordered" evidence="2">
    <location>
        <begin position="269"/>
        <end position="297"/>
    </location>
</feature>
<dbReference type="AlphaFoldDB" id="A0A183SPT9"/>
<evidence type="ECO:0000313" key="6">
    <source>
        <dbReference type="Proteomes" id="UP000275846"/>
    </source>
</evidence>
<dbReference type="Gene3D" id="3.30.160.60">
    <property type="entry name" value="Classic Zinc Finger"/>
    <property type="match status" value="1"/>
</dbReference>
<feature type="region of interest" description="Disordered" evidence="2">
    <location>
        <begin position="315"/>
        <end position="367"/>
    </location>
</feature>
<protein>
    <submittedName>
        <fullName evidence="7">C2H2-type domain-containing protein</fullName>
    </submittedName>
</protein>
<evidence type="ECO:0000313" key="7">
    <source>
        <dbReference type="WBParaSite" id="SSLN_0000643401-mRNA-1"/>
    </source>
</evidence>
<reference evidence="5 6" key="2">
    <citation type="submission" date="2018-11" db="EMBL/GenBank/DDBJ databases">
        <authorList>
            <consortium name="Pathogen Informatics"/>
        </authorList>
    </citation>
    <scope>NUCLEOTIDE SEQUENCE [LARGE SCALE GENOMIC DNA]</scope>
    <source>
        <strain evidence="5 6">NST_G2</strain>
    </source>
</reference>
<sequence>MLLWSLLAGIQVSPVAPQSWVFPSGHTLLNRHDRRAKTGEGLRCCVGIYTRSDSRTSHHLPLSQKSYGERDSNPLATRVNPVNAQALPTSPRCQHKLRARIGLVGHLRIECNNNPTTSASAIPAPDHATTITPTTDNNFINAPPPTITDTILLPPPPAPIMATNTTCPTPATSTATSDNLPPVTANTTTTADASDGYSVLTCPHCDRTFTLHIGLVSHLRIHCTENGELVPGAPAHSRDRRLYYPHCPRAITYGMDLSGHMRIHESGIHRDANKSNTSYAPINTSITTTSTSSRAPRISTYRHILPSLSRHMLITHRPDRSPVNPSHRDWRTSTRNTNIHPPHPIQLSALPTHIHTPPGPTNLDKSS</sequence>
<evidence type="ECO:0000313" key="5">
    <source>
        <dbReference type="EMBL" id="VDL92622.1"/>
    </source>
</evidence>
<keyword evidence="1" id="KW-0863">Zinc-finger</keyword>
<dbReference type="GO" id="GO:0008270">
    <property type="term" value="F:zinc ion binding"/>
    <property type="evidence" value="ECO:0007669"/>
    <property type="project" value="UniProtKB-KW"/>
</dbReference>
<feature type="compositionally biased region" description="Low complexity" evidence="2">
    <location>
        <begin position="280"/>
        <end position="297"/>
    </location>
</feature>
<evidence type="ECO:0000256" key="3">
    <source>
        <dbReference type="SAM" id="SignalP"/>
    </source>
</evidence>
<reference evidence="7" key="1">
    <citation type="submission" date="2016-06" db="UniProtKB">
        <authorList>
            <consortium name="WormBaseParasite"/>
        </authorList>
    </citation>
    <scope>IDENTIFICATION</scope>
</reference>
<proteinExistence type="predicted"/>
<keyword evidence="1" id="KW-0862">Zinc</keyword>
<dbReference type="InterPro" id="IPR036236">
    <property type="entry name" value="Znf_C2H2_sf"/>
</dbReference>
<feature type="domain" description="C2H2-type" evidence="4">
    <location>
        <begin position="200"/>
        <end position="227"/>
    </location>
</feature>
<keyword evidence="6" id="KW-1185">Reference proteome</keyword>
<evidence type="ECO:0000256" key="1">
    <source>
        <dbReference type="PROSITE-ProRule" id="PRU00042"/>
    </source>
</evidence>
<name>A0A183SPT9_SCHSO</name>
<gene>
    <name evidence="5" type="ORF">SSLN_LOCUS6237</name>
</gene>
<organism evidence="7">
    <name type="scientific">Schistocephalus solidus</name>
    <name type="common">Tapeworm</name>
    <dbReference type="NCBI Taxonomy" id="70667"/>
    <lineage>
        <taxon>Eukaryota</taxon>
        <taxon>Metazoa</taxon>
        <taxon>Spiralia</taxon>
        <taxon>Lophotrochozoa</taxon>
        <taxon>Platyhelminthes</taxon>
        <taxon>Cestoda</taxon>
        <taxon>Eucestoda</taxon>
        <taxon>Diphyllobothriidea</taxon>
        <taxon>Diphyllobothriidae</taxon>
        <taxon>Schistocephalus</taxon>
    </lineage>
</organism>
<dbReference type="EMBL" id="UYSU01033602">
    <property type="protein sequence ID" value="VDL92622.1"/>
    <property type="molecule type" value="Genomic_DNA"/>
</dbReference>
<keyword evidence="3" id="KW-0732">Signal</keyword>
<accession>A0A183SPT9</accession>
<feature type="signal peptide" evidence="3">
    <location>
        <begin position="1"/>
        <end position="17"/>
    </location>
</feature>
<dbReference type="Proteomes" id="UP000275846">
    <property type="component" value="Unassembled WGS sequence"/>
</dbReference>
<keyword evidence="1" id="KW-0479">Metal-binding</keyword>
<dbReference type="WBParaSite" id="SSLN_0000643401-mRNA-1">
    <property type="protein sequence ID" value="SSLN_0000643401-mRNA-1"/>
    <property type="gene ID" value="SSLN_0000643401"/>
</dbReference>
<evidence type="ECO:0000256" key="2">
    <source>
        <dbReference type="SAM" id="MobiDB-lite"/>
    </source>
</evidence>
<dbReference type="InterPro" id="IPR013087">
    <property type="entry name" value="Znf_C2H2_type"/>
</dbReference>
<evidence type="ECO:0000259" key="4">
    <source>
        <dbReference type="PROSITE" id="PS50157"/>
    </source>
</evidence>
<feature type="compositionally biased region" description="Basic and acidic residues" evidence="2">
    <location>
        <begin position="316"/>
        <end position="332"/>
    </location>
</feature>